<protein>
    <submittedName>
        <fullName evidence="3">ATP-dependent sacrificial sulfur transferase LarE</fullName>
    </submittedName>
</protein>
<dbReference type="SUPFAM" id="SSF52402">
    <property type="entry name" value="Adenine nucleotide alpha hydrolases-like"/>
    <property type="match status" value="1"/>
</dbReference>
<dbReference type="NCBIfam" id="TIGR00268">
    <property type="entry name" value="ATP-dependent sacrificial sulfur transferase LarE"/>
    <property type="match status" value="1"/>
</dbReference>
<comment type="caution">
    <text evidence="3">The sequence shown here is derived from an EMBL/GenBank/DDBJ whole genome shotgun (WGS) entry which is preliminary data.</text>
</comment>
<feature type="active site" description="Nucleophile and sulfur donor" evidence="1">
    <location>
        <position position="179"/>
    </location>
</feature>
<dbReference type="Pfam" id="PF02540">
    <property type="entry name" value="NAD_synthase"/>
    <property type="match status" value="1"/>
</dbReference>
<accession>A0A9X2DSA3</accession>
<dbReference type="Proteomes" id="UP001139179">
    <property type="component" value="Unassembled WGS sequence"/>
</dbReference>
<sequence length="278" mass="31572">MEQTHSTAEKLAHLDDILRSMERVLVAFSGGVDSTFLLARAKEVLGDQVIAVTAASETFPTREFNEAIALAQEMGVKYMKTEVSELANENFVKNEPDRCFHCKDGLYQHLNELAQKEGYPFILDGANRDDVGDYRPGMKAARSQGVRSPLLEAGLTKQEIRDLSKEMNLRTWNKPSFACLSSRIPYGKRITQEAIDQLDLAEDFLLKLGFYQVRVRHHEKLARIEVMPNELQKVIDYHETIHKRFKEIGFQYVTLDLQGYRTGSMNEVLAAGSKEQNA</sequence>
<evidence type="ECO:0000313" key="4">
    <source>
        <dbReference type="Proteomes" id="UP001139179"/>
    </source>
</evidence>
<dbReference type="EMBL" id="JAMBOL010000008">
    <property type="protein sequence ID" value="MCM3714507.1"/>
    <property type="molecule type" value="Genomic_DNA"/>
</dbReference>
<dbReference type="PANTHER" id="PTHR43169:SF2">
    <property type="entry name" value="NAD_GMP SYNTHASE DOMAIN-CONTAINING PROTEIN"/>
    <property type="match status" value="1"/>
</dbReference>
<name>A0A9X2DSA3_9BACI</name>
<dbReference type="InterPro" id="IPR022310">
    <property type="entry name" value="NAD/GMP_synthase"/>
</dbReference>
<organism evidence="3 4">
    <name type="scientific">Halalkalibacter oceani</name>
    <dbReference type="NCBI Taxonomy" id="1653776"/>
    <lineage>
        <taxon>Bacteria</taxon>
        <taxon>Bacillati</taxon>
        <taxon>Bacillota</taxon>
        <taxon>Bacilli</taxon>
        <taxon>Bacillales</taxon>
        <taxon>Bacillaceae</taxon>
        <taxon>Halalkalibacter</taxon>
    </lineage>
</organism>
<dbReference type="Gene3D" id="3.40.50.620">
    <property type="entry name" value="HUPs"/>
    <property type="match status" value="1"/>
</dbReference>
<dbReference type="CDD" id="cd01990">
    <property type="entry name" value="LarE-like"/>
    <property type="match status" value="1"/>
</dbReference>
<gene>
    <name evidence="3" type="primary">larE</name>
    <name evidence="3" type="ORF">M3202_10445</name>
</gene>
<keyword evidence="4" id="KW-1185">Reference proteome</keyword>
<dbReference type="GO" id="GO:0016783">
    <property type="term" value="F:sulfurtransferase activity"/>
    <property type="evidence" value="ECO:0007669"/>
    <property type="project" value="InterPro"/>
</dbReference>
<dbReference type="InterPro" id="IPR014729">
    <property type="entry name" value="Rossmann-like_a/b/a_fold"/>
</dbReference>
<dbReference type="PANTHER" id="PTHR43169">
    <property type="entry name" value="EXSB FAMILY PROTEIN"/>
    <property type="match status" value="1"/>
</dbReference>
<evidence type="ECO:0000256" key="1">
    <source>
        <dbReference type="PIRSR" id="PIRSR006661-1"/>
    </source>
</evidence>
<proteinExistence type="predicted"/>
<reference evidence="3" key="1">
    <citation type="submission" date="2022-05" db="EMBL/GenBank/DDBJ databases">
        <title>Comparative Genomics of Spacecraft Associated Microbes.</title>
        <authorList>
            <person name="Tran M.T."/>
            <person name="Wright A."/>
            <person name="Seuylemezian A."/>
            <person name="Eisen J."/>
            <person name="Coil D."/>
        </authorList>
    </citation>
    <scope>NUCLEOTIDE SEQUENCE</scope>
    <source>
        <strain evidence="3">214.1.1</strain>
    </source>
</reference>
<dbReference type="GO" id="GO:0006163">
    <property type="term" value="P:purine nucleotide metabolic process"/>
    <property type="evidence" value="ECO:0007669"/>
    <property type="project" value="UniProtKB-ARBA"/>
</dbReference>
<feature type="domain" description="NAD/GMP synthase" evidence="2">
    <location>
        <begin position="21"/>
        <end position="87"/>
    </location>
</feature>
<dbReference type="RefSeq" id="WP_251223287.1">
    <property type="nucleotide sequence ID" value="NZ_JAMBOL010000008.1"/>
</dbReference>
<dbReference type="AlphaFoldDB" id="A0A9X2DSA3"/>
<dbReference type="PIRSF" id="PIRSF006661">
    <property type="entry name" value="PP-lp_UCP006661"/>
    <property type="match status" value="1"/>
</dbReference>
<keyword evidence="3" id="KW-0808">Transferase</keyword>
<evidence type="ECO:0000259" key="2">
    <source>
        <dbReference type="Pfam" id="PF02540"/>
    </source>
</evidence>
<evidence type="ECO:0000313" key="3">
    <source>
        <dbReference type="EMBL" id="MCM3714507.1"/>
    </source>
</evidence>
<dbReference type="InterPro" id="IPR052188">
    <property type="entry name" value="Ni-pincer_cofactor_biosynth"/>
</dbReference>
<dbReference type="InterPro" id="IPR005232">
    <property type="entry name" value="LarE"/>
</dbReference>